<accession>A0A8H5CM29</accession>
<organism evidence="2 3">
    <name type="scientific">Collybiopsis confluens</name>
    <dbReference type="NCBI Taxonomy" id="2823264"/>
    <lineage>
        <taxon>Eukaryota</taxon>
        <taxon>Fungi</taxon>
        <taxon>Dikarya</taxon>
        <taxon>Basidiomycota</taxon>
        <taxon>Agaricomycotina</taxon>
        <taxon>Agaricomycetes</taxon>
        <taxon>Agaricomycetidae</taxon>
        <taxon>Agaricales</taxon>
        <taxon>Marasmiineae</taxon>
        <taxon>Omphalotaceae</taxon>
        <taxon>Collybiopsis</taxon>
    </lineage>
</organism>
<evidence type="ECO:0000256" key="1">
    <source>
        <dbReference type="SAM" id="MobiDB-lite"/>
    </source>
</evidence>
<dbReference type="Proteomes" id="UP000518752">
    <property type="component" value="Unassembled WGS sequence"/>
</dbReference>
<evidence type="ECO:0000313" key="2">
    <source>
        <dbReference type="EMBL" id="KAF5343396.1"/>
    </source>
</evidence>
<evidence type="ECO:0000313" key="3">
    <source>
        <dbReference type="Proteomes" id="UP000518752"/>
    </source>
</evidence>
<sequence>MLSLPEELLDAVVSELAFISPHISLLPSCWIPEHLRFPCPSPALASLSLVNKDLRRICLPYLFAHVRIKRFSQATEFNRFWSPDSPLLKFTKVLSVQDFRGPRKFLSKRRPQPPPETKTLCDLLPRFEHLSSLNLVRFGLKLDYEMLREVVDDIPSISTVVVGPCGHISTPPSPKFIFTSVVDSVFHRQISQVDHRKGPNMCHLTILPHAMTEELLSLELKNLHELVIHLSPLHIVSVSWITRFASAHPQLKRLSFTGEMTAQYFHALIPASYIDPSLRNFISQLCRNPSSIIPWLDIHHIGLVRMDADSESGWQWKVTELAIFIQSSLLDILGIISDTLPDLEHLSIDLRHNSDEEEEMYLAAAYARFRRITVMDFVQSKKLVPNVGSRKTGTKEKTWWAQARWPRNASIKARLVFYTRPSPSTSASTSSTMLSSLPNELINAVTAELAFIPPPSSLQPSCWIPQHLRFPCPSPALASLSMVNKHMRQICLPFLFAHVQVDGVESAQEFQRFWSTRIGGASLLKLTKVLSVLNITRPKGSFPSGQERLRVTQIVCDLLPFLGSLSYVNLTNFCSPLDYTVLQKAVDAIPSISAVVLGSTIDISGLPSTKFVFTDVYRCLSHSPLSTWSGLNICRLTLPTEWINEEFGSLRLENLHELAIILDLDDGPGVPYKRLRRFTSAHPQLKRLSFDGFVALHFFDRRAPPAYIDACLNDFISKLRQEHQHNLMQWIGIHHIGLTRIDDDSESSPGSHMDMIIDLDTDTNIDEDMAMDTETDEDTDEETDEDTGEDVGLRPPKWQVTELAVHTISHLVEILAVISDTLGDLQHFCLDLRSNNLKDYETAEESLAAACARFRQITILDLFQRAKVVPRVGKGAERIKYLTHIDANPDHFVDYVAWYFKQVRYEEVVGVGERLSNWMGVQICHLVIPVPVRLSKELDHLVLKNLYELSVEIGLVPVPVTWLPRFISAHPHLKRICIYGNISRIYRLYNAAPPNIEPFLQNFITESDNRDLLEYMCICHIGLTRTNDENSLDQWRVTELALVPQRDLIQILTFISLALPSLEHVCIDLRQDTLMDYNSAELLTAFSQFRRIRVLDYFQSPKLVPRLGNRSITYLTTLDANEAGFWIENSRYFKQAVRYG</sequence>
<feature type="compositionally biased region" description="Acidic residues" evidence="1">
    <location>
        <begin position="772"/>
        <end position="789"/>
    </location>
</feature>
<protein>
    <submittedName>
        <fullName evidence="2">Uncharacterized protein</fullName>
    </submittedName>
</protein>
<dbReference type="AlphaFoldDB" id="A0A8H5CM29"/>
<gene>
    <name evidence="2" type="ORF">D9757_013816</name>
</gene>
<dbReference type="OrthoDB" id="2976723at2759"/>
<feature type="region of interest" description="Disordered" evidence="1">
    <location>
        <begin position="772"/>
        <end position="793"/>
    </location>
</feature>
<keyword evidence="3" id="KW-1185">Reference proteome</keyword>
<proteinExistence type="predicted"/>
<comment type="caution">
    <text evidence="2">The sequence shown here is derived from an EMBL/GenBank/DDBJ whole genome shotgun (WGS) entry which is preliminary data.</text>
</comment>
<reference evidence="2 3" key="1">
    <citation type="journal article" date="2020" name="ISME J.">
        <title>Uncovering the hidden diversity of litter-decomposition mechanisms in mushroom-forming fungi.</title>
        <authorList>
            <person name="Floudas D."/>
            <person name="Bentzer J."/>
            <person name="Ahren D."/>
            <person name="Johansson T."/>
            <person name="Persson P."/>
            <person name="Tunlid A."/>
        </authorList>
    </citation>
    <scope>NUCLEOTIDE SEQUENCE [LARGE SCALE GENOMIC DNA]</scope>
    <source>
        <strain evidence="2 3">CBS 406.79</strain>
    </source>
</reference>
<dbReference type="EMBL" id="JAACJN010000454">
    <property type="protein sequence ID" value="KAF5343396.1"/>
    <property type="molecule type" value="Genomic_DNA"/>
</dbReference>
<name>A0A8H5CM29_9AGAR</name>